<dbReference type="Pfam" id="PF05724">
    <property type="entry name" value="TPMT"/>
    <property type="match status" value="1"/>
</dbReference>
<dbReference type="InterPro" id="IPR008854">
    <property type="entry name" value="TPMT"/>
</dbReference>
<proteinExistence type="predicted"/>
<keyword evidence="2 5" id="KW-0489">Methyltransferase</keyword>
<dbReference type="Proteomes" id="UP001139461">
    <property type="component" value="Unassembled WGS sequence"/>
</dbReference>
<dbReference type="SUPFAM" id="SSF53335">
    <property type="entry name" value="S-adenosyl-L-methionine-dependent methyltransferases"/>
    <property type="match status" value="1"/>
</dbReference>
<keyword evidence="1" id="KW-0597">Phosphoprotein</keyword>
<sequence length="195" mass="22188">MEDQEKFWKTKYLSGETGWDIGYVSTPLKAYIDQLTDKNLKILIPGGGNSYEAEYLVNNGFTNVYVIDISSIPLENLAKRVPSFPKENLLHSDFFELNDQFDLILEQTFFCALNPSLREKYVAKMASLLKPDGKLVGLLFNIPLHNDRPPYGGNKEDYLSLFKGKFNIETMETAYNSIPPRAGNELFIKMKKSGN</sequence>
<evidence type="ECO:0000313" key="5">
    <source>
        <dbReference type="EMBL" id="MCG2419817.1"/>
    </source>
</evidence>
<dbReference type="RefSeq" id="WP_237603601.1">
    <property type="nucleotide sequence ID" value="NZ_JAIRBA010000026.1"/>
</dbReference>
<dbReference type="PROSITE" id="PS51585">
    <property type="entry name" value="SAM_MT_TPMT"/>
    <property type="match status" value="1"/>
</dbReference>
<evidence type="ECO:0000256" key="2">
    <source>
        <dbReference type="ARBA" id="ARBA00022603"/>
    </source>
</evidence>
<gene>
    <name evidence="5" type="ORF">K8089_12365</name>
</gene>
<name>A0A9X1QYQ8_9FLAO</name>
<protein>
    <submittedName>
        <fullName evidence="5">Methyltransferase domain-containing protein</fullName>
    </submittedName>
</protein>
<dbReference type="GO" id="GO:0032259">
    <property type="term" value="P:methylation"/>
    <property type="evidence" value="ECO:0007669"/>
    <property type="project" value="UniProtKB-KW"/>
</dbReference>
<dbReference type="Gene3D" id="3.40.50.150">
    <property type="entry name" value="Vaccinia Virus protein VP39"/>
    <property type="match status" value="1"/>
</dbReference>
<dbReference type="GO" id="GO:0008757">
    <property type="term" value="F:S-adenosylmethionine-dependent methyltransferase activity"/>
    <property type="evidence" value="ECO:0007669"/>
    <property type="project" value="InterPro"/>
</dbReference>
<keyword evidence="4" id="KW-0949">S-adenosyl-L-methionine</keyword>
<dbReference type="AlphaFoldDB" id="A0A9X1QYQ8"/>
<keyword evidence="3" id="KW-0808">Transferase</keyword>
<evidence type="ECO:0000256" key="4">
    <source>
        <dbReference type="ARBA" id="ARBA00022691"/>
    </source>
</evidence>
<evidence type="ECO:0000313" key="6">
    <source>
        <dbReference type="Proteomes" id="UP001139461"/>
    </source>
</evidence>
<reference evidence="5" key="1">
    <citation type="submission" date="2021-09" db="EMBL/GenBank/DDBJ databases">
        <title>Genome of Aequorivita sp. strain F47161.</title>
        <authorList>
            <person name="Wang Y."/>
        </authorList>
    </citation>
    <scope>NUCLEOTIDE SEQUENCE</scope>
    <source>
        <strain evidence="5">F47161</strain>
    </source>
</reference>
<dbReference type="CDD" id="cd02440">
    <property type="entry name" value="AdoMet_MTases"/>
    <property type="match status" value="1"/>
</dbReference>
<dbReference type="InterPro" id="IPR029063">
    <property type="entry name" value="SAM-dependent_MTases_sf"/>
</dbReference>
<dbReference type="PANTHER" id="PTHR32183:SF6">
    <property type="entry name" value="CYSTEINE SULFINATE DESULFINASE_CYSTEINE DESULFURASE AND RELATED ENZYMES"/>
    <property type="match status" value="1"/>
</dbReference>
<keyword evidence="6" id="KW-1185">Reference proteome</keyword>
<evidence type="ECO:0000256" key="3">
    <source>
        <dbReference type="ARBA" id="ARBA00022679"/>
    </source>
</evidence>
<accession>A0A9X1QYQ8</accession>
<dbReference type="PANTHER" id="PTHR32183">
    <property type="match status" value="1"/>
</dbReference>
<comment type="caution">
    <text evidence="5">The sequence shown here is derived from an EMBL/GenBank/DDBJ whole genome shotgun (WGS) entry which is preliminary data.</text>
</comment>
<organism evidence="5 6">
    <name type="scientific">Aequorivita vitellina</name>
    <dbReference type="NCBI Taxonomy" id="2874475"/>
    <lineage>
        <taxon>Bacteria</taxon>
        <taxon>Pseudomonadati</taxon>
        <taxon>Bacteroidota</taxon>
        <taxon>Flavobacteriia</taxon>
        <taxon>Flavobacteriales</taxon>
        <taxon>Flavobacteriaceae</taxon>
        <taxon>Aequorivita</taxon>
    </lineage>
</organism>
<dbReference type="EMBL" id="JAIRBA010000026">
    <property type="protein sequence ID" value="MCG2419817.1"/>
    <property type="molecule type" value="Genomic_DNA"/>
</dbReference>
<evidence type="ECO:0000256" key="1">
    <source>
        <dbReference type="ARBA" id="ARBA00022553"/>
    </source>
</evidence>